<protein>
    <submittedName>
        <fullName evidence="1">Uncharacterized protein</fullName>
    </submittedName>
</protein>
<dbReference type="InterPro" id="IPR011051">
    <property type="entry name" value="RmlC_Cupin_sf"/>
</dbReference>
<proteinExistence type="predicted"/>
<organism evidence="1 2">
    <name type="scientific">Gordonia malaquae NBRC 108250</name>
    <dbReference type="NCBI Taxonomy" id="1223542"/>
    <lineage>
        <taxon>Bacteria</taxon>
        <taxon>Bacillati</taxon>
        <taxon>Actinomycetota</taxon>
        <taxon>Actinomycetes</taxon>
        <taxon>Mycobacteriales</taxon>
        <taxon>Gordoniaceae</taxon>
        <taxon>Gordonia</taxon>
    </lineage>
</organism>
<dbReference type="STRING" id="410332.SAMN04488550_0875"/>
<dbReference type="eggNOG" id="COG4309">
    <property type="taxonomic scope" value="Bacteria"/>
</dbReference>
<dbReference type="SUPFAM" id="SSF51182">
    <property type="entry name" value="RmlC-like cupins"/>
    <property type="match status" value="1"/>
</dbReference>
<evidence type="ECO:0000313" key="2">
    <source>
        <dbReference type="Proteomes" id="UP000035009"/>
    </source>
</evidence>
<gene>
    <name evidence="1" type="ORF">GM1_013_00950</name>
</gene>
<dbReference type="Gene3D" id="2.60.120.10">
    <property type="entry name" value="Jelly Rolls"/>
    <property type="match status" value="1"/>
</dbReference>
<dbReference type="OrthoDB" id="8451629at2"/>
<dbReference type="AlphaFoldDB" id="M3VBB2"/>
<dbReference type="RefSeq" id="WP_008378632.1">
    <property type="nucleotide sequence ID" value="NZ_BAOP01000013.1"/>
</dbReference>
<accession>M3VBB2</accession>
<dbReference type="InterPro" id="IPR014710">
    <property type="entry name" value="RmlC-like_jellyroll"/>
</dbReference>
<dbReference type="Proteomes" id="UP000035009">
    <property type="component" value="Unassembled WGS sequence"/>
</dbReference>
<sequence>MPHKLTNTADLTLEPVDANTVAWKLDEAPRGLDSNLIRLPAHGEIGGHVGGEVDVIVHVVAGSGRIGSGDRELDVVAGDLLWLPRRSHRSITAGDDGLSYLTIHTHREPTLTIESPPSP</sequence>
<reference evidence="1 2" key="1">
    <citation type="submission" date="2013-02" db="EMBL/GenBank/DDBJ databases">
        <title>Whole genome shotgun sequence of Gordonia malaquae NBRC 108250.</title>
        <authorList>
            <person name="Yoshida I."/>
            <person name="Hosoyama A."/>
            <person name="Tsuchikane K."/>
            <person name="Ando Y."/>
            <person name="Baba S."/>
            <person name="Ohji S."/>
            <person name="Hamada M."/>
            <person name="Tamura T."/>
            <person name="Yamazoe A."/>
            <person name="Yamazaki S."/>
            <person name="Fujita N."/>
        </authorList>
    </citation>
    <scope>NUCLEOTIDE SEQUENCE [LARGE SCALE GENOMIC DNA]</scope>
    <source>
        <strain evidence="1 2">NBRC 108250</strain>
    </source>
</reference>
<keyword evidence="2" id="KW-1185">Reference proteome</keyword>
<dbReference type="EMBL" id="BAOP01000013">
    <property type="protein sequence ID" value="GAC79958.1"/>
    <property type="molecule type" value="Genomic_DNA"/>
</dbReference>
<name>M3VBB2_GORML</name>
<evidence type="ECO:0000313" key="1">
    <source>
        <dbReference type="EMBL" id="GAC79958.1"/>
    </source>
</evidence>
<comment type="caution">
    <text evidence="1">The sequence shown here is derived from an EMBL/GenBank/DDBJ whole genome shotgun (WGS) entry which is preliminary data.</text>
</comment>